<sequence length="146" mass="17251">MSGLTIGEKRIEETFSVQSDFTNPQTEVNILNHSISKNNNLGLFSTCQLTLSEDIRGIIIKNKLSEIKEIEYIYYTPDERVLYVWIVLNSADKEVRKKIYTSELEIIDSFKSYDFEENLDFYIIFRQDKPIEDLFSEKELKVLYKK</sequence>
<dbReference type="EMBL" id="CP007243">
    <property type="protein sequence ID" value="AIA31975.1"/>
    <property type="molecule type" value="Genomic_DNA"/>
</dbReference>
<organism evidence="1 2">
    <name type="scientific">Leptospirillum ferriphilum YSK</name>
    <dbReference type="NCBI Taxonomy" id="1441628"/>
    <lineage>
        <taxon>Bacteria</taxon>
        <taxon>Pseudomonadati</taxon>
        <taxon>Nitrospirota</taxon>
        <taxon>Nitrospiria</taxon>
        <taxon>Nitrospirales</taxon>
        <taxon>Nitrospiraceae</taxon>
        <taxon>Leptospirillum</taxon>
    </lineage>
</organism>
<protein>
    <submittedName>
        <fullName evidence="1">Uncharacterized protein</fullName>
    </submittedName>
</protein>
<name>A0A059XXX6_9BACT</name>
<dbReference type="RefSeq" id="WP_038506192.1">
    <property type="nucleotide sequence ID" value="NZ_CP007243.1"/>
</dbReference>
<evidence type="ECO:0000313" key="1">
    <source>
        <dbReference type="EMBL" id="AIA31975.1"/>
    </source>
</evidence>
<dbReference type="OrthoDB" id="9879304at2"/>
<dbReference type="AlphaFoldDB" id="A0A059XXX6"/>
<proteinExistence type="predicted"/>
<evidence type="ECO:0000313" key="2">
    <source>
        <dbReference type="Proteomes" id="UP000027059"/>
    </source>
</evidence>
<dbReference type="HOGENOM" id="CLU_1775135_0_0_0"/>
<gene>
    <name evidence="1" type="ORF">Y981_11350</name>
</gene>
<accession>A0A059XXX6</accession>
<reference evidence="2" key="1">
    <citation type="submission" date="2014-02" db="EMBL/GenBank/DDBJ databases">
        <title>Complete genome sequence and comparative genomic analysis of the nitrogen-fixing bacterium Leptospirillum ferriphilum YSK.</title>
        <authorList>
            <person name="Guo X."/>
            <person name="Yin H."/>
            <person name="Liang Y."/>
            <person name="Hu Q."/>
            <person name="Ma L."/>
            <person name="Xiao Y."/>
            <person name="Zhang X."/>
            <person name="Qiu G."/>
            <person name="Liu X."/>
        </authorList>
    </citation>
    <scope>NUCLEOTIDE SEQUENCE [LARGE SCALE GENOMIC DNA]</scope>
    <source>
        <strain evidence="2">YSK</strain>
    </source>
</reference>
<reference evidence="1 2" key="2">
    <citation type="journal article" date="2015" name="Biomed. Res. Int.">
        <title>Effects of Arsenite Resistance on the Growth and Functional Gene Expression of Leptospirillum ferriphilum and Acidithiobacillus thiooxidans in Pure Culture and Coculture.</title>
        <authorList>
            <person name="Jiang H."/>
            <person name="Liang Y."/>
            <person name="Yin H."/>
            <person name="Xiao Y."/>
            <person name="Guo X."/>
            <person name="Xu Y."/>
            <person name="Hu Q."/>
            <person name="Liu H."/>
            <person name="Liu X."/>
        </authorList>
    </citation>
    <scope>NUCLEOTIDE SEQUENCE [LARGE SCALE GENOMIC DNA]</scope>
    <source>
        <strain evidence="1 2">YSK</strain>
    </source>
</reference>
<dbReference type="KEGG" id="lfp:Y981_11350"/>
<dbReference type="Proteomes" id="UP000027059">
    <property type="component" value="Chromosome"/>
</dbReference>
<keyword evidence="2" id="KW-1185">Reference proteome</keyword>